<organism evidence="2 3">
    <name type="scientific">Brassica napus</name>
    <name type="common">Rape</name>
    <dbReference type="NCBI Taxonomy" id="3708"/>
    <lineage>
        <taxon>Eukaryota</taxon>
        <taxon>Viridiplantae</taxon>
        <taxon>Streptophyta</taxon>
        <taxon>Embryophyta</taxon>
        <taxon>Tracheophyta</taxon>
        <taxon>Spermatophyta</taxon>
        <taxon>Magnoliopsida</taxon>
        <taxon>eudicotyledons</taxon>
        <taxon>Gunneridae</taxon>
        <taxon>Pentapetalae</taxon>
        <taxon>rosids</taxon>
        <taxon>malvids</taxon>
        <taxon>Brassicales</taxon>
        <taxon>Brassicaceae</taxon>
        <taxon>Brassiceae</taxon>
        <taxon>Brassica</taxon>
    </lineage>
</organism>
<keyword evidence="1" id="KW-0812">Transmembrane</keyword>
<evidence type="ECO:0000313" key="2">
    <source>
        <dbReference type="EMBL" id="KAH0849699.1"/>
    </source>
</evidence>
<dbReference type="EMBL" id="JAGKQM010002408">
    <property type="protein sequence ID" value="KAH0849699.1"/>
    <property type="molecule type" value="Genomic_DNA"/>
</dbReference>
<keyword evidence="1" id="KW-0472">Membrane</keyword>
<dbReference type="Proteomes" id="UP000824890">
    <property type="component" value="Unassembled WGS sequence"/>
</dbReference>
<feature type="transmembrane region" description="Helical" evidence="1">
    <location>
        <begin position="53"/>
        <end position="76"/>
    </location>
</feature>
<evidence type="ECO:0000313" key="3">
    <source>
        <dbReference type="Proteomes" id="UP000824890"/>
    </source>
</evidence>
<evidence type="ECO:0000256" key="1">
    <source>
        <dbReference type="SAM" id="Phobius"/>
    </source>
</evidence>
<gene>
    <name evidence="2" type="ORF">HID58_096169</name>
</gene>
<comment type="caution">
    <text evidence="2">The sequence shown here is derived from an EMBL/GenBank/DDBJ whole genome shotgun (WGS) entry which is preliminary data.</text>
</comment>
<accession>A0ABQ7X178</accession>
<protein>
    <submittedName>
        <fullName evidence="2">Uncharacterized protein</fullName>
    </submittedName>
</protein>
<proteinExistence type="predicted"/>
<name>A0ABQ7X178_BRANA</name>
<keyword evidence="3" id="KW-1185">Reference proteome</keyword>
<keyword evidence="1" id="KW-1133">Transmembrane helix</keyword>
<reference evidence="2 3" key="1">
    <citation type="submission" date="2021-05" db="EMBL/GenBank/DDBJ databases">
        <title>Genome Assembly of Synthetic Allotetraploid Brassica napus Reveals Homoeologous Exchanges between Subgenomes.</title>
        <authorList>
            <person name="Davis J.T."/>
        </authorList>
    </citation>
    <scope>NUCLEOTIDE SEQUENCE [LARGE SCALE GENOMIC DNA]</scope>
    <source>
        <strain evidence="3">cv. Da-Ae</strain>
        <tissue evidence="2">Seedling</tissue>
    </source>
</reference>
<sequence>MYMRGEDSTDLMDVKTPAWRSVVAREVYFQSQVAKVRSTCLLAGLVLKEFVPFALSGLSCIYPIMGFGISLAFIVGRDQGLV</sequence>